<keyword evidence="2" id="KW-1185">Reference proteome</keyword>
<evidence type="ECO:0000313" key="1">
    <source>
        <dbReference type="EMBL" id="VDK33842.1"/>
    </source>
</evidence>
<dbReference type="Proteomes" id="UP000281553">
    <property type="component" value="Unassembled WGS sequence"/>
</dbReference>
<dbReference type="OrthoDB" id="9978460at2759"/>
<accession>A0A3P6PB48</accession>
<evidence type="ECO:0000313" key="2">
    <source>
        <dbReference type="Proteomes" id="UP000281553"/>
    </source>
</evidence>
<dbReference type="EMBL" id="UYRU01002243">
    <property type="protein sequence ID" value="VDK33842.1"/>
    <property type="molecule type" value="Genomic_DNA"/>
</dbReference>
<organism evidence="1 2">
    <name type="scientific">Dibothriocephalus latus</name>
    <name type="common">Fish tapeworm</name>
    <name type="synonym">Diphyllobothrium latum</name>
    <dbReference type="NCBI Taxonomy" id="60516"/>
    <lineage>
        <taxon>Eukaryota</taxon>
        <taxon>Metazoa</taxon>
        <taxon>Spiralia</taxon>
        <taxon>Lophotrochozoa</taxon>
        <taxon>Platyhelminthes</taxon>
        <taxon>Cestoda</taxon>
        <taxon>Eucestoda</taxon>
        <taxon>Diphyllobothriidea</taxon>
        <taxon>Diphyllobothriidae</taxon>
        <taxon>Dibothriocephalus</taxon>
    </lineage>
</organism>
<proteinExistence type="predicted"/>
<gene>
    <name evidence="1" type="ORF">DILT_LOCUS523</name>
</gene>
<sequence>MKKHLKAKVKAQLSDLDLESDRMSLSTPSTSLPSVAHVSFSVGSNGSGQLGPFSETWIADYLQTQRILLYRQEHPNPRIFYFCDYLGCETCQRPREPVYFGNPTDIENTGSRQSTYQSSSFLTWISYACGFFSDGESSSSSHTPLSCIAALFKDAKDAFELFPNCGNYVLCALFAEPRSKPKPLEKEDPLAGSVTLEDFFNLSCEFECAAHPDDGHQPCRACEGYYDEAVSIMQKLRPLEWIIFQNAVATAVSAAASVGLGEELPSSNSSLERFDRETR</sequence>
<reference evidence="1 2" key="1">
    <citation type="submission" date="2018-11" db="EMBL/GenBank/DDBJ databases">
        <authorList>
            <consortium name="Pathogen Informatics"/>
        </authorList>
    </citation>
    <scope>NUCLEOTIDE SEQUENCE [LARGE SCALE GENOMIC DNA]</scope>
</reference>
<dbReference type="AlphaFoldDB" id="A0A3P6PB48"/>
<protein>
    <submittedName>
        <fullName evidence="1">Uncharacterized protein</fullName>
    </submittedName>
</protein>
<name>A0A3P6PB48_DIBLA</name>